<dbReference type="InterPro" id="IPR028081">
    <property type="entry name" value="Leu-bd"/>
</dbReference>
<evidence type="ECO:0000313" key="7">
    <source>
        <dbReference type="Proteomes" id="UP000295281"/>
    </source>
</evidence>
<evidence type="ECO:0000256" key="1">
    <source>
        <dbReference type="ARBA" id="ARBA00010062"/>
    </source>
</evidence>
<name>A0A4R6UG18_9ACTN</name>
<feature type="domain" description="Leucine-binding protein" evidence="5">
    <location>
        <begin position="45"/>
        <end position="390"/>
    </location>
</feature>
<evidence type="ECO:0000313" key="6">
    <source>
        <dbReference type="EMBL" id="TDQ45741.1"/>
    </source>
</evidence>
<evidence type="ECO:0000256" key="4">
    <source>
        <dbReference type="SAM" id="SignalP"/>
    </source>
</evidence>
<dbReference type="SUPFAM" id="SSF53822">
    <property type="entry name" value="Periplasmic binding protein-like I"/>
    <property type="match status" value="1"/>
</dbReference>
<organism evidence="6 7">
    <name type="scientific">Actinorugispora endophytica</name>
    <dbReference type="NCBI Taxonomy" id="1605990"/>
    <lineage>
        <taxon>Bacteria</taxon>
        <taxon>Bacillati</taxon>
        <taxon>Actinomycetota</taxon>
        <taxon>Actinomycetes</taxon>
        <taxon>Streptosporangiales</taxon>
        <taxon>Nocardiopsidaceae</taxon>
        <taxon>Actinorugispora</taxon>
    </lineage>
</organism>
<protein>
    <submittedName>
        <fullName evidence="6">Amino acid/amide ABC transporter substrate-binding protein (HAAT family)</fullName>
    </submittedName>
</protein>
<dbReference type="InterPro" id="IPR028082">
    <property type="entry name" value="Peripla_BP_I"/>
</dbReference>
<evidence type="ECO:0000256" key="2">
    <source>
        <dbReference type="ARBA" id="ARBA00022729"/>
    </source>
</evidence>
<evidence type="ECO:0000256" key="3">
    <source>
        <dbReference type="SAM" id="MobiDB-lite"/>
    </source>
</evidence>
<dbReference type="Proteomes" id="UP000295281">
    <property type="component" value="Unassembled WGS sequence"/>
</dbReference>
<dbReference type="PROSITE" id="PS51257">
    <property type="entry name" value="PROKAR_LIPOPROTEIN"/>
    <property type="match status" value="1"/>
</dbReference>
<comment type="similarity">
    <text evidence="1">Belongs to the leucine-binding protein family.</text>
</comment>
<dbReference type="PANTHER" id="PTHR47235:SF1">
    <property type="entry name" value="BLR6548 PROTEIN"/>
    <property type="match status" value="1"/>
</dbReference>
<sequence length="439" mass="46938">MRKPTAALAGALALALLATSCSGAGQTEGGGVGDLDVSTGVTDDTVVIGTHQPLTGPASAGYLSISQGATAMFDYINAQGGVHGRRIDYRVQDDVYDPTQTIEVTQELVMGEEIFAMLGGLGTPTHSKVVDYLNEEGVPDVFVSSGALMWNNPEEYPLTYGYQVDYTKEAKILGQYVAENFPDAKVGYFYQNDDVGTDSQAGLDQYLADMVVSDQRYEATAPEAVATQIAALKEDGADLVVCACIPSFTALGVLNAAGQDYHPQWVVSSIGSDVPTLKNLLREFGESDELPVEAMLNGMITSGYLPATNMEDDPWTRFYQEVHEEYGAEGELTNTTIYGMVQATMFARALKAAGPEPTRQGLVDALESMEWNGPGVVPFASSADDHGGYAGALINQYVAEGDEEGLEELQGPMVTDREGGDITEGAFDRATPEEYDFHD</sequence>
<reference evidence="6 7" key="1">
    <citation type="submission" date="2019-03" db="EMBL/GenBank/DDBJ databases">
        <title>Genomic Encyclopedia of Type Strains, Phase IV (KMG-IV): sequencing the most valuable type-strain genomes for metagenomic binning, comparative biology and taxonomic classification.</title>
        <authorList>
            <person name="Goeker M."/>
        </authorList>
    </citation>
    <scope>NUCLEOTIDE SEQUENCE [LARGE SCALE GENOMIC DNA]</scope>
    <source>
        <strain evidence="6 7">DSM 46770</strain>
    </source>
</reference>
<feature type="signal peptide" evidence="4">
    <location>
        <begin position="1"/>
        <end position="24"/>
    </location>
</feature>
<keyword evidence="2 4" id="KW-0732">Signal</keyword>
<comment type="caution">
    <text evidence="6">The sequence shown here is derived from an EMBL/GenBank/DDBJ whole genome shotgun (WGS) entry which is preliminary data.</text>
</comment>
<proteinExistence type="inferred from homology"/>
<dbReference type="Pfam" id="PF13458">
    <property type="entry name" value="Peripla_BP_6"/>
    <property type="match status" value="1"/>
</dbReference>
<dbReference type="Gene3D" id="3.40.50.2300">
    <property type="match status" value="2"/>
</dbReference>
<dbReference type="AlphaFoldDB" id="A0A4R6UG18"/>
<dbReference type="RefSeq" id="WP_133743390.1">
    <property type="nucleotide sequence ID" value="NZ_SNYN01000029.1"/>
</dbReference>
<gene>
    <name evidence="6" type="ORF">EV190_12924</name>
</gene>
<feature type="region of interest" description="Disordered" evidence="3">
    <location>
        <begin position="415"/>
        <end position="439"/>
    </location>
</feature>
<keyword evidence="7" id="KW-1185">Reference proteome</keyword>
<dbReference type="CDD" id="cd06343">
    <property type="entry name" value="PBP1_ABC_ligand_binding-like"/>
    <property type="match status" value="1"/>
</dbReference>
<dbReference type="PANTHER" id="PTHR47235">
    <property type="entry name" value="BLR6548 PROTEIN"/>
    <property type="match status" value="1"/>
</dbReference>
<dbReference type="EMBL" id="SNYN01000029">
    <property type="protein sequence ID" value="TDQ45741.1"/>
    <property type="molecule type" value="Genomic_DNA"/>
</dbReference>
<dbReference type="OrthoDB" id="26870at2"/>
<accession>A0A4R6UG18</accession>
<evidence type="ECO:0000259" key="5">
    <source>
        <dbReference type="Pfam" id="PF13458"/>
    </source>
</evidence>
<feature type="chain" id="PRO_5020772821" evidence="4">
    <location>
        <begin position="25"/>
        <end position="439"/>
    </location>
</feature>